<protein>
    <submittedName>
        <fullName evidence="2">Uncharacterized protein</fullName>
    </submittedName>
</protein>
<dbReference type="EMBL" id="WOYG01000001">
    <property type="protein sequence ID" value="NLV10895.1"/>
    <property type="molecule type" value="Genomic_DNA"/>
</dbReference>
<dbReference type="Proteomes" id="UP000608662">
    <property type="component" value="Unassembled WGS sequence"/>
</dbReference>
<dbReference type="OrthoDB" id="378847at2157"/>
<reference evidence="2" key="1">
    <citation type="submission" date="2019-12" db="EMBL/GenBank/DDBJ databases">
        <title>Whole-genome sequence of Halomicrobium mukohataei pws1.</title>
        <authorList>
            <person name="Verma D.K."/>
            <person name="Gopal K."/>
            <person name="Prasad E.S."/>
        </authorList>
    </citation>
    <scope>NUCLEOTIDE SEQUENCE</scope>
    <source>
        <strain evidence="2">Pws1</strain>
    </source>
</reference>
<dbReference type="AlphaFoldDB" id="A0A847UBU8"/>
<sequence>MNYTQTAGSTLQYSEIKVETGDTTETGENEYAIINAALNETMNHATHTPGEDKGNAGYKRTMSGVRESDNNVDLPPHDVEALEERERDSDMAENVPESGAPLMGYQLFAGGHSTSDGFEYRPDEMLVPASKDIHEKIDEIGYEQGDRVDDEEGNPLGTHGRMDLQLAINERYMNEGYDEVDNPVVIDSLEETENGWDFELREEPDWNWEQGYPTTAS</sequence>
<organism evidence="2 3">
    <name type="scientific">Halomicrobium mukohataei</name>
    <dbReference type="NCBI Taxonomy" id="57705"/>
    <lineage>
        <taxon>Archaea</taxon>
        <taxon>Methanobacteriati</taxon>
        <taxon>Methanobacteriota</taxon>
        <taxon>Stenosarchaea group</taxon>
        <taxon>Halobacteria</taxon>
        <taxon>Halobacteriales</taxon>
        <taxon>Haloarculaceae</taxon>
        <taxon>Halomicrobium</taxon>
    </lineage>
</organism>
<comment type="caution">
    <text evidence="2">The sequence shown here is derived from an EMBL/GenBank/DDBJ whole genome shotgun (WGS) entry which is preliminary data.</text>
</comment>
<accession>A0A847UBU8</accession>
<proteinExistence type="predicted"/>
<evidence type="ECO:0000256" key="1">
    <source>
        <dbReference type="SAM" id="MobiDB-lite"/>
    </source>
</evidence>
<gene>
    <name evidence="2" type="ORF">GOC74_13265</name>
</gene>
<name>A0A847UBU8_9EURY</name>
<evidence type="ECO:0000313" key="3">
    <source>
        <dbReference type="Proteomes" id="UP000608662"/>
    </source>
</evidence>
<evidence type="ECO:0000313" key="2">
    <source>
        <dbReference type="EMBL" id="NLV10895.1"/>
    </source>
</evidence>
<feature type="region of interest" description="Disordered" evidence="1">
    <location>
        <begin position="197"/>
        <end position="217"/>
    </location>
</feature>
<dbReference type="RefSeq" id="WP_170094536.1">
    <property type="nucleotide sequence ID" value="NZ_WOYG01000001.1"/>
</dbReference>